<protein>
    <submittedName>
        <fullName evidence="1">Uncharacterized protein</fullName>
    </submittedName>
</protein>
<evidence type="ECO:0000313" key="2">
    <source>
        <dbReference type="Proteomes" id="UP000824782"/>
    </source>
</evidence>
<gene>
    <name evidence="1" type="ORF">GDO81_019568</name>
</gene>
<sequence>MSVPKKEGIKCEMIINKVATFPWSIWQKSHRRSLMTKSIFWVQPLMWGKSAMKKQRVSSMGRGTGSFEEISAVAEEGCYHSTGQ</sequence>
<accession>A0AAV6YFM8</accession>
<comment type="caution">
    <text evidence="1">The sequence shown here is derived from an EMBL/GenBank/DDBJ whole genome shotgun (WGS) entry which is preliminary data.</text>
</comment>
<dbReference type="EMBL" id="WNYA01107379">
    <property type="protein sequence ID" value="KAG8534430.1"/>
    <property type="molecule type" value="Genomic_DNA"/>
</dbReference>
<evidence type="ECO:0000313" key="1">
    <source>
        <dbReference type="EMBL" id="KAG8534430.1"/>
    </source>
</evidence>
<dbReference type="AlphaFoldDB" id="A0AAV6YFM8"/>
<reference evidence="1" key="1">
    <citation type="thesis" date="2020" institute="ProQuest LLC" country="789 East Eisenhower Parkway, Ann Arbor, MI, USA">
        <title>Comparative Genomics and Chromosome Evolution.</title>
        <authorList>
            <person name="Mudd A.B."/>
        </authorList>
    </citation>
    <scope>NUCLEOTIDE SEQUENCE</scope>
    <source>
        <strain evidence="1">237g6f4</strain>
        <tissue evidence="1">Blood</tissue>
    </source>
</reference>
<name>A0AAV6YFM8_ENGPU</name>
<organism evidence="1 2">
    <name type="scientific">Engystomops pustulosus</name>
    <name type="common">Tungara frog</name>
    <name type="synonym">Physalaemus pustulosus</name>
    <dbReference type="NCBI Taxonomy" id="76066"/>
    <lineage>
        <taxon>Eukaryota</taxon>
        <taxon>Metazoa</taxon>
        <taxon>Chordata</taxon>
        <taxon>Craniata</taxon>
        <taxon>Vertebrata</taxon>
        <taxon>Euteleostomi</taxon>
        <taxon>Amphibia</taxon>
        <taxon>Batrachia</taxon>
        <taxon>Anura</taxon>
        <taxon>Neobatrachia</taxon>
        <taxon>Hyloidea</taxon>
        <taxon>Leptodactylidae</taxon>
        <taxon>Leiuperinae</taxon>
        <taxon>Engystomops</taxon>
    </lineage>
</organism>
<dbReference type="Proteomes" id="UP000824782">
    <property type="component" value="Unassembled WGS sequence"/>
</dbReference>
<keyword evidence="2" id="KW-1185">Reference proteome</keyword>
<proteinExistence type="predicted"/>